<evidence type="ECO:0000313" key="2">
    <source>
        <dbReference type="EMBL" id="CEK78488.1"/>
    </source>
</evidence>
<organism evidence="1">
    <name type="scientific">Arion vulgaris</name>
    <dbReference type="NCBI Taxonomy" id="1028688"/>
    <lineage>
        <taxon>Eukaryota</taxon>
        <taxon>Metazoa</taxon>
        <taxon>Spiralia</taxon>
        <taxon>Lophotrochozoa</taxon>
        <taxon>Mollusca</taxon>
        <taxon>Gastropoda</taxon>
        <taxon>Heterobranchia</taxon>
        <taxon>Euthyneura</taxon>
        <taxon>Panpulmonata</taxon>
        <taxon>Eupulmonata</taxon>
        <taxon>Stylommatophora</taxon>
        <taxon>Helicina</taxon>
        <taxon>Arionoidea</taxon>
        <taxon>Arionidae</taxon>
        <taxon>Arion</taxon>
    </lineage>
</organism>
<gene>
    <name evidence="1" type="primary">ORF110458</name>
    <name evidence="2" type="synonym">ORF110462</name>
</gene>
<proteinExistence type="predicted"/>
<evidence type="ECO:0000313" key="1">
    <source>
        <dbReference type="EMBL" id="CEK78487.1"/>
    </source>
</evidence>
<reference evidence="1" key="1">
    <citation type="submission" date="2014-12" db="EMBL/GenBank/DDBJ databases">
        <title>Insight into the proteome of Arion vulgaris.</title>
        <authorList>
            <person name="Aradska J."/>
            <person name="Bulat T."/>
            <person name="Smidak R."/>
            <person name="Sarate P."/>
            <person name="Gangsoo J."/>
            <person name="Sialana F."/>
            <person name="Bilban M."/>
            <person name="Lubec G."/>
        </authorList>
    </citation>
    <scope>NUCLEOTIDE SEQUENCE</scope>
    <source>
        <tissue evidence="1">Skin</tissue>
    </source>
</reference>
<dbReference type="EMBL" id="HACG01031623">
    <property type="protein sequence ID" value="CEK78488.1"/>
    <property type="molecule type" value="Transcribed_RNA"/>
</dbReference>
<name>A0A0B7ACY1_9EUPU</name>
<dbReference type="AlphaFoldDB" id="A0A0B7ACY1"/>
<protein>
    <submittedName>
        <fullName evidence="1">Uncharacterized protein</fullName>
    </submittedName>
</protein>
<dbReference type="EMBL" id="HACG01031622">
    <property type="protein sequence ID" value="CEK78487.1"/>
    <property type="molecule type" value="Transcribed_RNA"/>
</dbReference>
<accession>A0A0B7ACY1</accession>
<sequence>MIKLNIKLAHNLFSSLSHTYIPSINFECYHNALQPIKLVTKENKCLHRMLKVSRKERFRNKNIW</sequence>